<dbReference type="OrthoDB" id="573462at2"/>
<accession>A0A085J9G3</accession>
<comment type="caution">
    <text evidence="1">The sequence shown here is derived from an EMBL/GenBank/DDBJ whole genome shotgun (WGS) entry which is preliminary data.</text>
</comment>
<dbReference type="eggNOG" id="ENOG502ZCGB">
    <property type="taxonomic scope" value="Bacteria"/>
</dbReference>
<reference evidence="1 2" key="1">
    <citation type="submission" date="2014-05" db="EMBL/GenBank/DDBJ databases">
        <title>ATOL: Assembling a taxonomically balanced genome-scale reconstruction of the evolutionary history of the Enterobacteriaceae.</title>
        <authorList>
            <person name="Plunkett G.III."/>
            <person name="Neeno-Eckwall E.C."/>
            <person name="Glasner J.D."/>
            <person name="Perna N.T."/>
        </authorList>
    </citation>
    <scope>NUCLEOTIDE SEQUENCE [LARGE SCALE GENOMIC DNA]</scope>
    <source>
        <strain evidence="1 2">ATCC 33301</strain>
    </source>
</reference>
<organism evidence="1 2">
    <name type="scientific">Tatumella ptyseos ATCC 33301</name>
    <dbReference type="NCBI Taxonomy" id="1005995"/>
    <lineage>
        <taxon>Bacteria</taxon>
        <taxon>Pseudomonadati</taxon>
        <taxon>Pseudomonadota</taxon>
        <taxon>Gammaproteobacteria</taxon>
        <taxon>Enterobacterales</taxon>
        <taxon>Erwiniaceae</taxon>
        <taxon>Tatumella</taxon>
    </lineage>
</organism>
<evidence type="ECO:0008006" key="3">
    <source>
        <dbReference type="Google" id="ProtNLM"/>
    </source>
</evidence>
<dbReference type="AlphaFoldDB" id="A0A085J9G3"/>
<dbReference type="Proteomes" id="UP000028602">
    <property type="component" value="Unassembled WGS sequence"/>
</dbReference>
<dbReference type="EMBL" id="JMPR01000054">
    <property type="protein sequence ID" value="KFD17109.1"/>
    <property type="molecule type" value="Genomic_DNA"/>
</dbReference>
<evidence type="ECO:0000313" key="2">
    <source>
        <dbReference type="Proteomes" id="UP000028602"/>
    </source>
</evidence>
<gene>
    <name evidence="1" type="ORF">GTPT_3384</name>
</gene>
<evidence type="ECO:0000313" key="1">
    <source>
        <dbReference type="EMBL" id="KFD17109.1"/>
    </source>
</evidence>
<sequence>MLMMFSQFRQAIKDFTPSVRRQLPQEFLLGQEGALAEYYIPFDYLNPAARIVLVGITPGYQQWRDAVTAAQQALLAGSSDEQALLLAKQQGAFSGAIRNNLIQLLDAVGLADWLALPSCRALFGDHLSLVHFTSLFNQPVFVNGKNYNNTPSFRQSALLRHSIERGFAAEAAQLPQAVFVPLGPVATQGVALLVQQQRIDPARVLAGLPHPSGANSERIHYFLGKKSRAELSRQTNPQLLDNARETLIRQVTALPAIC</sequence>
<keyword evidence="2" id="KW-1185">Reference proteome</keyword>
<name>A0A085J9G3_9GAMM</name>
<protein>
    <recommendedName>
        <fullName evidence="3">Uracil-DNA glycosylase-like domain-containing protein</fullName>
    </recommendedName>
</protein>
<proteinExistence type="predicted"/>